<dbReference type="AlphaFoldDB" id="A0A518CY36"/>
<dbReference type="GO" id="GO:0009103">
    <property type="term" value="P:lipopolysaccharide biosynthetic process"/>
    <property type="evidence" value="ECO:0007669"/>
    <property type="project" value="TreeGrafter"/>
</dbReference>
<accession>A0A518CY36</accession>
<name>A0A518CY36_9BACT</name>
<feature type="transmembrane region" description="Helical" evidence="2">
    <location>
        <begin position="272"/>
        <end position="290"/>
    </location>
</feature>
<feature type="transmembrane region" description="Helical" evidence="2">
    <location>
        <begin position="68"/>
        <end position="84"/>
    </location>
</feature>
<evidence type="ECO:0000313" key="5">
    <source>
        <dbReference type="Proteomes" id="UP000319342"/>
    </source>
</evidence>
<dbReference type="GO" id="GO:0016020">
    <property type="term" value="C:membrane"/>
    <property type="evidence" value="ECO:0007669"/>
    <property type="project" value="TreeGrafter"/>
</dbReference>
<feature type="transmembrane region" description="Helical" evidence="2">
    <location>
        <begin position="332"/>
        <end position="356"/>
    </location>
</feature>
<evidence type="ECO:0000313" key="4">
    <source>
        <dbReference type="EMBL" id="QDU84143.1"/>
    </source>
</evidence>
<dbReference type="PANTHER" id="PTHR23028:SF53">
    <property type="entry name" value="ACYL_TRANSF_3 DOMAIN-CONTAINING PROTEIN"/>
    <property type="match status" value="1"/>
</dbReference>
<dbReference type="Proteomes" id="UP000319342">
    <property type="component" value="Chromosome"/>
</dbReference>
<keyword evidence="2" id="KW-0812">Transmembrane</keyword>
<feature type="transmembrane region" description="Helical" evidence="2">
    <location>
        <begin position="243"/>
        <end position="260"/>
    </location>
</feature>
<feature type="transmembrane region" description="Helical" evidence="2">
    <location>
        <begin position="302"/>
        <end position="320"/>
    </location>
</feature>
<evidence type="ECO:0000256" key="1">
    <source>
        <dbReference type="SAM" id="MobiDB-lite"/>
    </source>
</evidence>
<dbReference type="Pfam" id="PF01757">
    <property type="entry name" value="Acyl_transf_3"/>
    <property type="match status" value="1"/>
</dbReference>
<protein>
    <submittedName>
        <fullName evidence="4">Acyltransferase family protein</fullName>
    </submittedName>
</protein>
<sequence>MPDPISPAQGVPSTAVPEIGRSREAAPIPTTTDRRRPPAGTGFEDVAATPSAATPTGARDRRVLALDLLRFLAALAVVLFHYAFRGSAADGMTDIAYPRLASVAKYGHLGVELFFMISGFVILISASRGGLRHFVASRASRLYPAFWVCCALTALTAVAIGGERFQVTPLQFLWNLTMFNGFVGVEHVDGAYWSLVVEIRFYLLIGLLVALRQVHRVQWLVVAWLAAAALLDVERGSFVERNLALRFAPFFCGGMVAYLVHDRGLTAARVALYVASWGLALRNALARIPVLERAFGVEFEPAAIVIAVTLSFTVIALVALRRSGWMAAPRLAALGALTYPLYLLHQNIGFMLFNRFHERVEAHVLLVAVVAGMCALAFVIHRHVERPGGRLLRAWLERVLRARSTDGERRGAAPELVPAAPEPAPSPGPRSR</sequence>
<evidence type="ECO:0000256" key="2">
    <source>
        <dbReference type="SAM" id="Phobius"/>
    </source>
</evidence>
<gene>
    <name evidence="4" type="ORF">Pla163_12480</name>
</gene>
<feature type="transmembrane region" description="Helical" evidence="2">
    <location>
        <begin position="113"/>
        <end position="131"/>
    </location>
</feature>
<reference evidence="4 5" key="1">
    <citation type="submission" date="2019-02" db="EMBL/GenBank/DDBJ databases">
        <title>Deep-cultivation of Planctomycetes and their phenomic and genomic characterization uncovers novel biology.</title>
        <authorList>
            <person name="Wiegand S."/>
            <person name="Jogler M."/>
            <person name="Boedeker C."/>
            <person name="Pinto D."/>
            <person name="Vollmers J."/>
            <person name="Rivas-Marin E."/>
            <person name="Kohn T."/>
            <person name="Peeters S.H."/>
            <person name="Heuer A."/>
            <person name="Rast P."/>
            <person name="Oberbeckmann S."/>
            <person name="Bunk B."/>
            <person name="Jeske O."/>
            <person name="Meyerdierks A."/>
            <person name="Storesund J.E."/>
            <person name="Kallscheuer N."/>
            <person name="Luecker S."/>
            <person name="Lage O.M."/>
            <person name="Pohl T."/>
            <person name="Merkel B.J."/>
            <person name="Hornburger P."/>
            <person name="Mueller R.-W."/>
            <person name="Bruemmer F."/>
            <person name="Labrenz M."/>
            <person name="Spormann A.M."/>
            <person name="Op den Camp H."/>
            <person name="Overmann J."/>
            <person name="Amann R."/>
            <person name="Jetten M.S.M."/>
            <person name="Mascher T."/>
            <person name="Medema M.H."/>
            <person name="Devos D.P."/>
            <person name="Kaster A.-K."/>
            <person name="Ovreas L."/>
            <person name="Rohde M."/>
            <person name="Galperin M.Y."/>
            <person name="Jogler C."/>
        </authorList>
    </citation>
    <scope>NUCLEOTIDE SEQUENCE [LARGE SCALE GENOMIC DNA]</scope>
    <source>
        <strain evidence="4 5">Pla163</strain>
    </source>
</reference>
<dbReference type="OrthoDB" id="9767863at2"/>
<feature type="domain" description="Acyltransferase 3" evidence="3">
    <location>
        <begin position="64"/>
        <end position="381"/>
    </location>
</feature>
<feature type="transmembrane region" description="Helical" evidence="2">
    <location>
        <begin position="217"/>
        <end position="237"/>
    </location>
</feature>
<dbReference type="EMBL" id="CP036290">
    <property type="protein sequence ID" value="QDU84143.1"/>
    <property type="molecule type" value="Genomic_DNA"/>
</dbReference>
<feature type="region of interest" description="Disordered" evidence="1">
    <location>
        <begin position="1"/>
        <end position="54"/>
    </location>
</feature>
<feature type="region of interest" description="Disordered" evidence="1">
    <location>
        <begin position="405"/>
        <end position="432"/>
    </location>
</feature>
<evidence type="ECO:0000259" key="3">
    <source>
        <dbReference type="Pfam" id="PF01757"/>
    </source>
</evidence>
<feature type="compositionally biased region" description="Pro residues" evidence="1">
    <location>
        <begin position="420"/>
        <end position="432"/>
    </location>
</feature>
<proteinExistence type="predicted"/>
<keyword evidence="4" id="KW-0808">Transferase</keyword>
<keyword evidence="5" id="KW-1185">Reference proteome</keyword>
<dbReference type="InterPro" id="IPR050879">
    <property type="entry name" value="Acyltransferase_3"/>
</dbReference>
<dbReference type="InterPro" id="IPR002656">
    <property type="entry name" value="Acyl_transf_3_dom"/>
</dbReference>
<organism evidence="4 5">
    <name type="scientific">Rohdeia mirabilis</name>
    <dbReference type="NCBI Taxonomy" id="2528008"/>
    <lineage>
        <taxon>Bacteria</taxon>
        <taxon>Pseudomonadati</taxon>
        <taxon>Planctomycetota</taxon>
        <taxon>Planctomycetia</taxon>
        <taxon>Planctomycetia incertae sedis</taxon>
        <taxon>Rohdeia</taxon>
    </lineage>
</organism>
<dbReference type="GO" id="GO:0016747">
    <property type="term" value="F:acyltransferase activity, transferring groups other than amino-acyl groups"/>
    <property type="evidence" value="ECO:0007669"/>
    <property type="project" value="InterPro"/>
</dbReference>
<feature type="transmembrane region" description="Helical" evidence="2">
    <location>
        <begin position="191"/>
        <end position="210"/>
    </location>
</feature>
<keyword evidence="4" id="KW-0012">Acyltransferase</keyword>
<feature type="transmembrane region" description="Helical" evidence="2">
    <location>
        <begin position="362"/>
        <end position="380"/>
    </location>
</feature>
<feature type="transmembrane region" description="Helical" evidence="2">
    <location>
        <begin position="143"/>
        <end position="162"/>
    </location>
</feature>
<keyword evidence="2" id="KW-1133">Transmembrane helix</keyword>
<keyword evidence="2" id="KW-0472">Membrane</keyword>
<dbReference type="PANTHER" id="PTHR23028">
    <property type="entry name" value="ACETYLTRANSFERASE"/>
    <property type="match status" value="1"/>
</dbReference>